<dbReference type="GO" id="GO:0005886">
    <property type="term" value="C:plasma membrane"/>
    <property type="evidence" value="ECO:0007669"/>
    <property type="project" value="UniProtKB-SubCell"/>
</dbReference>
<evidence type="ECO:0000259" key="10">
    <source>
        <dbReference type="Pfam" id="PF21088"/>
    </source>
</evidence>
<dbReference type="InterPro" id="IPR008910">
    <property type="entry name" value="MSC_TM_helix"/>
</dbReference>
<dbReference type="InterPro" id="IPR011014">
    <property type="entry name" value="MscS_channel_TM-2"/>
</dbReference>
<dbReference type="HOGENOM" id="CLU_037945_1_1_6"/>
<keyword evidence="5 7" id="KW-1133">Transmembrane helix</keyword>
<gene>
    <name evidence="11" type="ORF">OLEAN_C07190</name>
</gene>
<name>R4YKP3_OLEAN</name>
<organism evidence="11 12">
    <name type="scientific">Oleispira antarctica RB-8</name>
    <dbReference type="NCBI Taxonomy" id="698738"/>
    <lineage>
        <taxon>Bacteria</taxon>
        <taxon>Pseudomonadati</taxon>
        <taxon>Pseudomonadota</taxon>
        <taxon>Gammaproteobacteria</taxon>
        <taxon>Oceanospirillales</taxon>
        <taxon>Oceanospirillaceae</taxon>
        <taxon>Oleispira</taxon>
    </lineage>
</organism>
<dbReference type="Pfam" id="PF21088">
    <property type="entry name" value="MS_channel_1st"/>
    <property type="match status" value="1"/>
</dbReference>
<dbReference type="Gene3D" id="2.30.30.60">
    <property type="match status" value="1"/>
</dbReference>
<dbReference type="KEGG" id="oai:OLEAN_C07190"/>
<reference evidence="11 12" key="1">
    <citation type="journal article" date="2013" name="Nat. Commun.">
        <title>Genome sequence and functional genomic analysis of the oil-degrading bacterium Oleispira antarctica.</title>
        <authorList>
            <person name="Kube M."/>
            <person name="Chernikova T.N."/>
            <person name="Al-Ramahi Y."/>
            <person name="Beloqui A."/>
            <person name="Lopez-Cortez N."/>
            <person name="Guazzaroni M.E."/>
            <person name="Heipieper H.J."/>
            <person name="Klages S."/>
            <person name="Kotsyurbenko O.R."/>
            <person name="Langer I."/>
            <person name="Nechitaylo T.Y."/>
            <person name="Lunsdorf H."/>
            <person name="Fernandez M."/>
            <person name="Juarez S."/>
            <person name="Ciordia S."/>
            <person name="Singer A."/>
            <person name="Kagan O."/>
            <person name="Egorova O."/>
            <person name="Petit P.A."/>
            <person name="Stogios P."/>
            <person name="Kim Y."/>
            <person name="Tchigvintsev A."/>
            <person name="Flick R."/>
            <person name="Denaro R."/>
            <person name="Genovese M."/>
            <person name="Albar J.P."/>
            <person name="Reva O.N."/>
            <person name="Martinez-Gomariz M."/>
            <person name="Tran H."/>
            <person name="Ferrer M."/>
            <person name="Savchenko A."/>
            <person name="Yakunin A.F."/>
            <person name="Yakimov M.M."/>
            <person name="Golyshina O.V."/>
            <person name="Reinhardt R."/>
            <person name="Golyshin P.N."/>
        </authorList>
    </citation>
    <scope>NUCLEOTIDE SEQUENCE [LARGE SCALE GENOMIC DNA]</scope>
</reference>
<evidence type="ECO:0000259" key="8">
    <source>
        <dbReference type="Pfam" id="PF00924"/>
    </source>
</evidence>
<dbReference type="AlphaFoldDB" id="R4YKP3"/>
<keyword evidence="4 7" id="KW-0812">Transmembrane</keyword>
<dbReference type="GO" id="GO:0008381">
    <property type="term" value="F:mechanosensitive monoatomic ion channel activity"/>
    <property type="evidence" value="ECO:0007669"/>
    <property type="project" value="InterPro"/>
</dbReference>
<feature type="domain" description="Mechanosensitive ion channel MscS C-terminal" evidence="9">
    <location>
        <begin position="184"/>
        <end position="266"/>
    </location>
</feature>
<keyword evidence="7" id="KW-0997">Cell inner membrane</keyword>
<evidence type="ECO:0000256" key="3">
    <source>
        <dbReference type="ARBA" id="ARBA00022475"/>
    </source>
</evidence>
<evidence type="ECO:0000313" key="11">
    <source>
        <dbReference type="EMBL" id="CCK74895.1"/>
    </source>
</evidence>
<dbReference type="Pfam" id="PF05552">
    <property type="entry name" value="MS_channel_1st_1"/>
    <property type="match status" value="1"/>
</dbReference>
<feature type="transmembrane region" description="Helical" evidence="7">
    <location>
        <begin position="63"/>
        <end position="85"/>
    </location>
</feature>
<evidence type="ECO:0000256" key="2">
    <source>
        <dbReference type="ARBA" id="ARBA00008017"/>
    </source>
</evidence>
<dbReference type="InterPro" id="IPR010920">
    <property type="entry name" value="LSM_dom_sf"/>
</dbReference>
<keyword evidence="6 7" id="KW-0472">Membrane</keyword>
<dbReference type="SUPFAM" id="SSF82861">
    <property type="entry name" value="Mechanosensitive channel protein MscS (YggB), transmembrane region"/>
    <property type="match status" value="1"/>
</dbReference>
<comment type="caution">
    <text evidence="7">Lacks conserved residue(s) required for the propagation of feature annotation.</text>
</comment>
<evidence type="ECO:0000256" key="7">
    <source>
        <dbReference type="RuleBase" id="RU369025"/>
    </source>
</evidence>
<keyword evidence="7" id="KW-0407">Ion channel</keyword>
<dbReference type="Gene3D" id="3.30.70.100">
    <property type="match status" value="1"/>
</dbReference>
<evidence type="ECO:0000313" key="12">
    <source>
        <dbReference type="Proteomes" id="UP000032749"/>
    </source>
</evidence>
<dbReference type="OrthoDB" id="9809206at2"/>
<feature type="transmembrane region" description="Helical" evidence="7">
    <location>
        <begin position="25"/>
        <end position="43"/>
    </location>
</feature>
<comment type="subunit">
    <text evidence="7">Homoheptamer.</text>
</comment>
<dbReference type="PANTHER" id="PTHR30221">
    <property type="entry name" value="SMALL-CONDUCTANCE MECHANOSENSITIVE CHANNEL"/>
    <property type="match status" value="1"/>
</dbReference>
<feature type="transmembrane region" description="Helical" evidence="7">
    <location>
        <begin position="91"/>
        <end position="109"/>
    </location>
</feature>
<sequence length="277" mass="30588">MENFDLKNIDLHKIFEQGQGLMFEYSLKIIAALAIYIIGRLLAKLIAKGILKALKIRNIDDTVASFIHNLSYGALYVFVIIAALSQLGIQTASFITVIGAAGLAIGLALQGSLSNFASGVLMIIFRPFKIGDYVEAGGKSGTVEDIQIFCTRLKTPDNKVVIIPNSSIMDDSIVNYSTKEMRRVDLKIGVSYDAYLPDVTALLKKTVEANAKVLHAEGYKIAVLELGDSSVNFVVRTWAKTPEYWDVYFELTESIKLALDENNIGIPYPQMDVHMQK</sequence>
<dbReference type="Proteomes" id="UP000032749">
    <property type="component" value="Chromosome"/>
</dbReference>
<evidence type="ECO:0000256" key="6">
    <source>
        <dbReference type="ARBA" id="ARBA00023136"/>
    </source>
</evidence>
<dbReference type="InterPro" id="IPR049142">
    <property type="entry name" value="MS_channel_1st"/>
</dbReference>
<dbReference type="InterPro" id="IPR023408">
    <property type="entry name" value="MscS_beta-dom_sf"/>
</dbReference>
<dbReference type="Pfam" id="PF21082">
    <property type="entry name" value="MS_channel_3rd"/>
    <property type="match status" value="1"/>
</dbReference>
<dbReference type="InterPro" id="IPR049278">
    <property type="entry name" value="MS_channel_C"/>
</dbReference>
<dbReference type="Gene3D" id="1.10.287.1260">
    <property type="match status" value="1"/>
</dbReference>
<dbReference type="InterPro" id="IPR011066">
    <property type="entry name" value="MscS_channel_C_sf"/>
</dbReference>
<dbReference type="SUPFAM" id="SSF50182">
    <property type="entry name" value="Sm-like ribonucleoproteins"/>
    <property type="match status" value="1"/>
</dbReference>
<evidence type="ECO:0000256" key="1">
    <source>
        <dbReference type="ARBA" id="ARBA00004651"/>
    </source>
</evidence>
<comment type="subcellular location">
    <subcellularLocation>
        <location evidence="7">Cell inner membrane</location>
        <topology evidence="7">Multi-pass membrane protein</topology>
    </subcellularLocation>
    <subcellularLocation>
        <location evidence="1">Cell membrane</location>
        <topology evidence="1">Multi-pass membrane protein</topology>
    </subcellularLocation>
</comment>
<evidence type="ECO:0000256" key="5">
    <source>
        <dbReference type="ARBA" id="ARBA00022989"/>
    </source>
</evidence>
<proteinExistence type="inferred from homology"/>
<keyword evidence="3" id="KW-1003">Cell membrane</keyword>
<feature type="domain" description="Mechanosensitive ion channel MscS" evidence="8">
    <location>
        <begin position="112"/>
        <end position="177"/>
    </location>
</feature>
<protein>
    <recommendedName>
        <fullName evidence="7">Small-conductance mechanosensitive channel</fullName>
    </recommendedName>
</protein>
<feature type="domain" description="Mechanosensitive ion channel transmembrane helices 2/3" evidence="10">
    <location>
        <begin position="75"/>
        <end position="110"/>
    </location>
</feature>
<dbReference type="InterPro" id="IPR045275">
    <property type="entry name" value="MscS_archaea/bacteria_type"/>
</dbReference>
<comment type="similarity">
    <text evidence="2 7">Belongs to the MscS (TC 1.A.23) family.</text>
</comment>
<dbReference type="InterPro" id="IPR006685">
    <property type="entry name" value="MscS_channel_2nd"/>
</dbReference>
<keyword evidence="7" id="KW-0813">Transport</keyword>
<dbReference type="SUPFAM" id="SSF82689">
    <property type="entry name" value="Mechanosensitive channel protein MscS (YggB), C-terminal domain"/>
    <property type="match status" value="1"/>
</dbReference>
<dbReference type="PANTHER" id="PTHR30221:SF1">
    <property type="entry name" value="SMALL-CONDUCTANCE MECHANOSENSITIVE CHANNEL"/>
    <property type="match status" value="1"/>
</dbReference>
<evidence type="ECO:0000256" key="4">
    <source>
        <dbReference type="ARBA" id="ARBA00022692"/>
    </source>
</evidence>
<keyword evidence="12" id="KW-1185">Reference proteome</keyword>
<dbReference type="Pfam" id="PF00924">
    <property type="entry name" value="MS_channel_2nd"/>
    <property type="match status" value="1"/>
</dbReference>
<comment type="function">
    <text evidence="7">Mechanosensitive channel that participates in the regulation of osmotic pressure changes within the cell, opening in response to stretch forces in the membrane lipid bilayer, without the need for other proteins. Contributes to normal resistance to hypoosmotic shock. Forms an ion channel of 1.0 nanosiemens conductance with a slight preference for anions.</text>
</comment>
<accession>R4YKP3</accession>
<keyword evidence="7" id="KW-0406">Ion transport</keyword>
<evidence type="ECO:0000259" key="9">
    <source>
        <dbReference type="Pfam" id="PF21082"/>
    </source>
</evidence>
<dbReference type="EMBL" id="FO203512">
    <property type="protein sequence ID" value="CCK74895.1"/>
    <property type="molecule type" value="Genomic_DNA"/>
</dbReference>
<dbReference type="STRING" id="698738.OLEAN_C07190"/>